<dbReference type="Proteomes" id="UP000199426">
    <property type="component" value="Unassembled WGS sequence"/>
</dbReference>
<dbReference type="RefSeq" id="WP_089737418.1">
    <property type="nucleotide sequence ID" value="NZ_FNEG01000005.1"/>
</dbReference>
<proteinExistence type="predicted"/>
<keyword evidence="1" id="KW-1133">Transmembrane helix</keyword>
<name>A0A2X2Z4H9_CHRJE</name>
<evidence type="ECO:0000256" key="1">
    <source>
        <dbReference type="SAM" id="Phobius"/>
    </source>
</evidence>
<keyword evidence="4" id="KW-1185">Reference proteome</keyword>
<dbReference type="STRING" id="445960.SAMN05421542_3171"/>
<evidence type="ECO:0000313" key="3">
    <source>
        <dbReference type="EMBL" id="SQB45390.1"/>
    </source>
</evidence>
<dbReference type="AlphaFoldDB" id="A0A2X2Z4H9"/>
<dbReference type="NCBIfam" id="NF041635">
    <property type="entry name" value="STM3941_fam"/>
    <property type="match status" value="1"/>
</dbReference>
<sequence>MAEIKFRKSNIIISIILCLLGFFFFVYLLLTQYFVVKIISILWVFIVFYIIVIKYRQLVKANQEIPGLEINDKGITNHTSLQSVFIDWNDIESFQAGFYRTTNIFINSKDPKKYKDQWMGNPLQLIGNIFSSKPESLWIDTETLDIEKKELLVLLNHKLRENT</sequence>
<evidence type="ECO:0000313" key="5">
    <source>
        <dbReference type="Proteomes" id="UP000251670"/>
    </source>
</evidence>
<organism evidence="3 5">
    <name type="scientific">Chryseobacterium jejuense</name>
    <dbReference type="NCBI Taxonomy" id="445960"/>
    <lineage>
        <taxon>Bacteria</taxon>
        <taxon>Pseudomonadati</taxon>
        <taxon>Bacteroidota</taxon>
        <taxon>Flavobacteriia</taxon>
        <taxon>Flavobacteriales</taxon>
        <taxon>Weeksellaceae</taxon>
        <taxon>Chryseobacterium group</taxon>
        <taxon>Chryseobacterium</taxon>
    </lineage>
</organism>
<keyword evidence="1" id="KW-0812">Transmembrane</keyword>
<keyword evidence="1" id="KW-0472">Membrane</keyword>
<dbReference type="OrthoDB" id="799752at2"/>
<protein>
    <submittedName>
        <fullName evidence="3">Uncharacterized protein</fullName>
    </submittedName>
</protein>
<evidence type="ECO:0000313" key="4">
    <source>
        <dbReference type="Proteomes" id="UP000199426"/>
    </source>
</evidence>
<accession>A0A2X2Z4H9</accession>
<dbReference type="InterPro" id="IPR048136">
    <property type="entry name" value="STM3941-like"/>
</dbReference>
<dbReference type="Proteomes" id="UP000251670">
    <property type="component" value="Unassembled WGS sequence"/>
</dbReference>
<feature type="transmembrane region" description="Helical" evidence="1">
    <location>
        <begin position="36"/>
        <end position="53"/>
    </location>
</feature>
<gene>
    <name evidence="3" type="ORF">NCTC13492_02723</name>
    <name evidence="2" type="ORF">SAMN05421542_3171</name>
</gene>
<evidence type="ECO:0000313" key="2">
    <source>
        <dbReference type="EMBL" id="SDJ31936.1"/>
    </source>
</evidence>
<reference evidence="2 4" key="1">
    <citation type="submission" date="2016-10" db="EMBL/GenBank/DDBJ databases">
        <authorList>
            <person name="Varghese N."/>
            <person name="Submissions S."/>
        </authorList>
    </citation>
    <scope>NUCLEOTIDE SEQUENCE [LARGE SCALE GENOMIC DNA]</scope>
    <source>
        <strain evidence="2 4">DSM 19299</strain>
    </source>
</reference>
<dbReference type="EMBL" id="UAWB01000006">
    <property type="protein sequence ID" value="SQB45390.1"/>
    <property type="molecule type" value="Genomic_DNA"/>
</dbReference>
<reference evidence="3 5" key="2">
    <citation type="submission" date="2018-06" db="EMBL/GenBank/DDBJ databases">
        <authorList>
            <consortium name="Pathogen Informatics"/>
            <person name="Doyle S."/>
        </authorList>
    </citation>
    <scope>NUCLEOTIDE SEQUENCE [LARGE SCALE GENOMIC DNA]</scope>
    <source>
        <strain evidence="3 5">NCTC13492</strain>
    </source>
</reference>
<feature type="transmembrane region" description="Helical" evidence="1">
    <location>
        <begin position="12"/>
        <end position="30"/>
    </location>
</feature>
<dbReference type="EMBL" id="FNEG01000005">
    <property type="protein sequence ID" value="SDJ31936.1"/>
    <property type="molecule type" value="Genomic_DNA"/>
</dbReference>